<dbReference type="InterPro" id="IPR050471">
    <property type="entry name" value="AB_hydrolase"/>
</dbReference>
<accession>A0ABP9EIR9</accession>
<dbReference type="PANTHER" id="PTHR43433:SF3">
    <property type="entry name" value="NON-HEME CHLOROPEROXIDASE"/>
    <property type="match status" value="1"/>
</dbReference>
<dbReference type="InterPro" id="IPR000639">
    <property type="entry name" value="Epox_hydrolase-like"/>
</dbReference>
<dbReference type="InterPro" id="IPR000073">
    <property type="entry name" value="AB_hydrolase_1"/>
</dbReference>
<dbReference type="RefSeq" id="WP_274232859.1">
    <property type="nucleotide sequence ID" value="NZ_BAABHQ010000006.1"/>
</dbReference>
<dbReference type="SUPFAM" id="SSF53474">
    <property type="entry name" value="alpha/beta-Hydrolases"/>
    <property type="match status" value="1"/>
</dbReference>
<dbReference type="PRINTS" id="PR00412">
    <property type="entry name" value="EPOXHYDRLASE"/>
</dbReference>
<gene>
    <name evidence="4" type="ORF">GCM10023203_27760</name>
</gene>
<reference evidence="5" key="1">
    <citation type="journal article" date="2019" name="Int. J. Syst. Evol. Microbiol.">
        <title>The Global Catalogue of Microorganisms (GCM) 10K type strain sequencing project: providing services to taxonomists for standard genome sequencing and annotation.</title>
        <authorList>
            <consortium name="The Broad Institute Genomics Platform"/>
            <consortium name="The Broad Institute Genome Sequencing Center for Infectious Disease"/>
            <person name="Wu L."/>
            <person name="Ma J."/>
        </authorList>
    </citation>
    <scope>NUCLEOTIDE SEQUENCE [LARGE SCALE GENOMIC DNA]</scope>
    <source>
        <strain evidence="5">JCM 17983</strain>
    </source>
</reference>
<evidence type="ECO:0000313" key="5">
    <source>
        <dbReference type="Proteomes" id="UP001500457"/>
    </source>
</evidence>
<dbReference type="PANTHER" id="PTHR43433">
    <property type="entry name" value="HYDROLASE, ALPHA/BETA FOLD FAMILY PROTEIN"/>
    <property type="match status" value="1"/>
</dbReference>
<dbReference type="PRINTS" id="PR00111">
    <property type="entry name" value="ABHYDROLASE"/>
</dbReference>
<comment type="caution">
    <text evidence="4">The sequence shown here is derived from an EMBL/GenBank/DDBJ whole genome shotgun (WGS) entry which is preliminary data.</text>
</comment>
<sequence length="273" mass="28530">MPTFTAPDGTRLAYTDLGSGPPVLLLHGWSLDANAWEYQVAALVEAGYRCVTPDRRGHGRSEVAGSGYDLDTLVGDVAGLADHLDLRDVTLVAHSMGTCEATRWLAGGTDRVVRAVFVGAMTPYLVGAVGAAFVDGLVADLRTDRPAWFQGGAAAYFATAGTGSWVSQALVDDGIRTILRTPLAVQTACLRTFAGTDLTDDLTRITVPVLVVHGDADASAPLEITGRPTADLLPRARLTVHPGGPHGLYVTAKDALTAEILEFVAETAAPAPV</sequence>
<dbReference type="GO" id="GO:0016787">
    <property type="term" value="F:hydrolase activity"/>
    <property type="evidence" value="ECO:0007669"/>
    <property type="project" value="UniProtKB-KW"/>
</dbReference>
<keyword evidence="1" id="KW-0575">Peroxidase</keyword>
<evidence type="ECO:0000259" key="3">
    <source>
        <dbReference type="Pfam" id="PF00561"/>
    </source>
</evidence>
<name>A0ABP9EIR9_9PSEU</name>
<evidence type="ECO:0000313" key="4">
    <source>
        <dbReference type="EMBL" id="GAA4875970.1"/>
    </source>
</evidence>
<keyword evidence="4" id="KW-0378">Hydrolase</keyword>
<keyword evidence="1" id="KW-0560">Oxidoreductase</keyword>
<dbReference type="Proteomes" id="UP001500457">
    <property type="component" value="Unassembled WGS sequence"/>
</dbReference>
<dbReference type="Gene3D" id="3.40.50.1820">
    <property type="entry name" value="alpha/beta hydrolase"/>
    <property type="match status" value="1"/>
</dbReference>
<keyword evidence="5" id="KW-1185">Reference proteome</keyword>
<evidence type="ECO:0000256" key="2">
    <source>
        <dbReference type="ARBA" id="ARBA00038128"/>
    </source>
</evidence>
<feature type="domain" description="AB hydrolase-1" evidence="3">
    <location>
        <begin position="21"/>
        <end position="250"/>
    </location>
</feature>
<protein>
    <submittedName>
        <fullName evidence="4">Alpha/beta hydrolase</fullName>
    </submittedName>
</protein>
<dbReference type="InterPro" id="IPR029058">
    <property type="entry name" value="AB_hydrolase_fold"/>
</dbReference>
<organism evidence="4 5">
    <name type="scientific">Actinomycetospora straminea</name>
    <dbReference type="NCBI Taxonomy" id="663607"/>
    <lineage>
        <taxon>Bacteria</taxon>
        <taxon>Bacillati</taxon>
        <taxon>Actinomycetota</taxon>
        <taxon>Actinomycetes</taxon>
        <taxon>Pseudonocardiales</taxon>
        <taxon>Pseudonocardiaceae</taxon>
        <taxon>Actinomycetospora</taxon>
    </lineage>
</organism>
<dbReference type="EMBL" id="BAABHQ010000006">
    <property type="protein sequence ID" value="GAA4875970.1"/>
    <property type="molecule type" value="Genomic_DNA"/>
</dbReference>
<proteinExistence type="inferred from homology"/>
<dbReference type="Pfam" id="PF00561">
    <property type="entry name" value="Abhydrolase_1"/>
    <property type="match status" value="1"/>
</dbReference>
<evidence type="ECO:0000256" key="1">
    <source>
        <dbReference type="ARBA" id="ARBA00022559"/>
    </source>
</evidence>
<comment type="similarity">
    <text evidence="2">Belongs to the AB hydrolase superfamily. Bacterial non-heme haloperoxidase / perhydrolase family.</text>
</comment>